<protein>
    <submittedName>
        <fullName evidence="1">Uncharacterized protein</fullName>
    </submittedName>
</protein>
<organism evidence="1 2">
    <name type="scientific">Rubroshorea leprosula</name>
    <dbReference type="NCBI Taxonomy" id="152421"/>
    <lineage>
        <taxon>Eukaryota</taxon>
        <taxon>Viridiplantae</taxon>
        <taxon>Streptophyta</taxon>
        <taxon>Embryophyta</taxon>
        <taxon>Tracheophyta</taxon>
        <taxon>Spermatophyta</taxon>
        <taxon>Magnoliopsida</taxon>
        <taxon>eudicotyledons</taxon>
        <taxon>Gunneridae</taxon>
        <taxon>Pentapetalae</taxon>
        <taxon>rosids</taxon>
        <taxon>malvids</taxon>
        <taxon>Malvales</taxon>
        <taxon>Dipterocarpaceae</taxon>
        <taxon>Rubroshorea</taxon>
    </lineage>
</organism>
<keyword evidence="2" id="KW-1185">Reference proteome</keyword>
<dbReference type="AlphaFoldDB" id="A0AAV5LHT2"/>
<accession>A0AAV5LHT2</accession>
<comment type="caution">
    <text evidence="1">The sequence shown here is derived from an EMBL/GenBank/DDBJ whole genome shotgun (WGS) entry which is preliminary data.</text>
</comment>
<name>A0AAV5LHT2_9ROSI</name>
<proteinExistence type="predicted"/>
<reference evidence="1 2" key="1">
    <citation type="journal article" date="2021" name="Commun. Biol.">
        <title>The genome of Shorea leprosula (Dipterocarpaceae) highlights the ecological relevance of drought in aseasonal tropical rainforests.</title>
        <authorList>
            <person name="Ng K.K.S."/>
            <person name="Kobayashi M.J."/>
            <person name="Fawcett J.A."/>
            <person name="Hatakeyama M."/>
            <person name="Paape T."/>
            <person name="Ng C.H."/>
            <person name="Ang C.C."/>
            <person name="Tnah L.H."/>
            <person name="Lee C.T."/>
            <person name="Nishiyama T."/>
            <person name="Sese J."/>
            <person name="O'Brien M.J."/>
            <person name="Copetti D."/>
            <person name="Mohd Noor M.I."/>
            <person name="Ong R.C."/>
            <person name="Putra M."/>
            <person name="Sireger I.Z."/>
            <person name="Indrioko S."/>
            <person name="Kosugi Y."/>
            <person name="Izuno A."/>
            <person name="Isagi Y."/>
            <person name="Lee S.L."/>
            <person name="Shimizu K.K."/>
        </authorList>
    </citation>
    <scope>NUCLEOTIDE SEQUENCE [LARGE SCALE GENOMIC DNA]</scope>
    <source>
        <strain evidence="1">214</strain>
    </source>
</reference>
<gene>
    <name evidence="1" type="ORF">SLEP1_g44347</name>
</gene>
<evidence type="ECO:0000313" key="2">
    <source>
        <dbReference type="Proteomes" id="UP001054252"/>
    </source>
</evidence>
<dbReference type="EMBL" id="BPVZ01000115">
    <property type="protein sequence ID" value="GKV36192.1"/>
    <property type="molecule type" value="Genomic_DNA"/>
</dbReference>
<dbReference type="Proteomes" id="UP001054252">
    <property type="component" value="Unassembled WGS sequence"/>
</dbReference>
<sequence>MLKHREGADGESSDSLLFEDKELLQYKGKASLLSNTYFLQ</sequence>
<evidence type="ECO:0000313" key="1">
    <source>
        <dbReference type="EMBL" id="GKV36192.1"/>
    </source>
</evidence>